<dbReference type="InterPro" id="IPR029119">
    <property type="entry name" value="MutY_C"/>
</dbReference>
<evidence type="ECO:0000313" key="20">
    <source>
        <dbReference type="Proteomes" id="UP000066624"/>
    </source>
</evidence>
<keyword evidence="8 18" id="KW-0460">Magnesium</keyword>
<evidence type="ECO:0000256" key="17">
    <source>
        <dbReference type="PIRSR" id="PIRSR603561-1"/>
    </source>
</evidence>
<name>A0A0K0XYF8_9GAMM</name>
<dbReference type="InterPro" id="IPR036206">
    <property type="entry name" value="ThiamineP_synth_sf"/>
</dbReference>
<keyword evidence="7" id="KW-0378">Hydrolase</keyword>
<dbReference type="Pfam" id="PF02581">
    <property type="entry name" value="TMP-TENI"/>
    <property type="match status" value="1"/>
</dbReference>
<dbReference type="FunFam" id="3.90.79.10:FF:000014">
    <property type="entry name" value="8-oxo-dGTP diphosphatase MutT"/>
    <property type="match status" value="1"/>
</dbReference>
<dbReference type="STRING" id="1579979.WM2015_2356"/>
<dbReference type="RefSeq" id="WP_049726256.1">
    <property type="nucleotide sequence ID" value="NZ_CP012154.1"/>
</dbReference>
<keyword evidence="3" id="KW-0515">Mutator protein</keyword>
<evidence type="ECO:0000256" key="6">
    <source>
        <dbReference type="ARBA" id="ARBA00022763"/>
    </source>
</evidence>
<keyword evidence="20" id="KW-1185">Reference proteome</keyword>
<dbReference type="EC" id="3.6.1.55" evidence="12"/>
<dbReference type="PANTHER" id="PTHR47707">
    <property type="entry name" value="8-OXO-DGTP DIPHOSPHATASE"/>
    <property type="match status" value="1"/>
</dbReference>
<keyword evidence="5 18" id="KW-0479">Metal-binding</keyword>
<dbReference type="GO" id="GO:0044716">
    <property type="term" value="F:8-oxo-GDP phosphatase activity"/>
    <property type="evidence" value="ECO:0007669"/>
    <property type="project" value="TreeGrafter"/>
</dbReference>
<comment type="catalytic activity">
    <reaction evidence="10">
        <text>8-oxo-dGTP + H2O = 8-oxo-dGMP + diphosphate + H(+)</text>
        <dbReference type="Rhea" id="RHEA:31575"/>
        <dbReference type="ChEBI" id="CHEBI:15377"/>
        <dbReference type="ChEBI" id="CHEBI:15378"/>
        <dbReference type="ChEBI" id="CHEBI:33019"/>
        <dbReference type="ChEBI" id="CHEBI:63224"/>
        <dbReference type="ChEBI" id="CHEBI:77896"/>
        <dbReference type="EC" id="3.6.1.55"/>
    </reaction>
</comment>
<keyword evidence="9" id="KW-0234">DNA repair</keyword>
<dbReference type="SUPFAM" id="SSF51391">
    <property type="entry name" value="Thiamin phosphate synthase"/>
    <property type="match status" value="1"/>
</dbReference>
<evidence type="ECO:0000256" key="4">
    <source>
        <dbReference type="ARBA" id="ARBA00022705"/>
    </source>
</evidence>
<dbReference type="KEGG" id="wma:WM2015_2356"/>
<dbReference type="Gene3D" id="3.90.79.10">
    <property type="entry name" value="Nucleoside Triphosphate Pyrophosphohydrolase"/>
    <property type="match status" value="1"/>
</dbReference>
<evidence type="ECO:0000256" key="5">
    <source>
        <dbReference type="ARBA" id="ARBA00022723"/>
    </source>
</evidence>
<dbReference type="GO" id="GO:0044715">
    <property type="term" value="F:8-oxo-dGDP phosphatase activity"/>
    <property type="evidence" value="ECO:0007669"/>
    <property type="project" value="TreeGrafter"/>
</dbReference>
<feature type="binding site" evidence="18">
    <location>
        <position position="66"/>
    </location>
    <ligand>
        <name>Mg(2+)</name>
        <dbReference type="ChEBI" id="CHEBI:18420"/>
    </ligand>
</feature>
<dbReference type="GO" id="GO:0046872">
    <property type="term" value="F:metal ion binding"/>
    <property type="evidence" value="ECO:0007669"/>
    <property type="project" value="UniProtKB-KW"/>
</dbReference>
<sequence length="309" mass="33719">MSSLPEPMARAEVLVAAAVIRDERGRMLLARRPEGKHLAGLWEFPGGKCEPGESPHQALVRELHEELGIEVDHSEPLLSLTHHYPGKTVRLLIRTVDAWHGEAHGREGQAVDWYSLTDARRLPMPAADRPMLQVLDLQPCFLRDPGFDAFDSGEAFLGDWQARLDAGQRFLELNADRVDPALLESVAGRCGELARRAGARWLLNGEPALAERLGADGVCLSSGVLNSLEARPLPHDRLVVVAVRTAAELEQAGEIDADLICLPVEAGWGDFEARVAQSPLPVLASECEDLETARSHGAFGVARVWKAEP</sequence>
<dbReference type="InterPro" id="IPR013785">
    <property type="entry name" value="Aldolase_TIM"/>
</dbReference>
<dbReference type="PATRIC" id="fig|1579979.3.peg.2408"/>
<feature type="binding site" evidence="17">
    <location>
        <position position="37"/>
    </location>
    <ligand>
        <name>8-oxo-dGTP</name>
        <dbReference type="ChEBI" id="CHEBI:77896"/>
    </ligand>
</feature>
<protein>
    <recommendedName>
        <fullName evidence="13">8-oxo-dGTP diphosphatase</fullName>
        <ecNumber evidence="12">3.6.1.55</ecNumber>
    </recommendedName>
    <alternativeName>
        <fullName evidence="16">7,8-dihydro-8-oxoguanine-triphosphatase</fullName>
    </alternativeName>
    <alternativeName>
        <fullName evidence="15">Mutator protein MutT</fullName>
    </alternativeName>
    <alternativeName>
        <fullName evidence="14">dGTP pyrophosphohydrolase</fullName>
    </alternativeName>
</protein>
<gene>
    <name evidence="19" type="ORF">WM2015_2356</name>
</gene>
<dbReference type="PRINTS" id="PR00502">
    <property type="entry name" value="NUDIXFAMILY"/>
</dbReference>
<dbReference type="PROSITE" id="PS00893">
    <property type="entry name" value="NUDIX_BOX"/>
    <property type="match status" value="1"/>
</dbReference>
<dbReference type="InterPro" id="IPR015797">
    <property type="entry name" value="NUDIX_hydrolase-like_dom_sf"/>
</dbReference>
<evidence type="ECO:0000256" key="18">
    <source>
        <dbReference type="PIRSR" id="PIRSR603561-2"/>
    </source>
</evidence>
<dbReference type="InterPro" id="IPR047127">
    <property type="entry name" value="MutT-like"/>
</dbReference>
<dbReference type="PANTHER" id="PTHR47707:SF1">
    <property type="entry name" value="NUDIX HYDROLASE FAMILY PROTEIN"/>
    <property type="match status" value="1"/>
</dbReference>
<evidence type="ECO:0000256" key="13">
    <source>
        <dbReference type="ARBA" id="ARBA00040794"/>
    </source>
</evidence>
<evidence type="ECO:0000256" key="2">
    <source>
        <dbReference type="ARBA" id="ARBA00005582"/>
    </source>
</evidence>
<evidence type="ECO:0000256" key="14">
    <source>
        <dbReference type="ARBA" id="ARBA00041592"/>
    </source>
</evidence>
<dbReference type="CDD" id="cd00564">
    <property type="entry name" value="TMP_TenI"/>
    <property type="match status" value="1"/>
</dbReference>
<dbReference type="NCBIfam" id="TIGR00586">
    <property type="entry name" value="mutt"/>
    <property type="match status" value="1"/>
</dbReference>
<evidence type="ECO:0000256" key="8">
    <source>
        <dbReference type="ARBA" id="ARBA00022842"/>
    </source>
</evidence>
<dbReference type="EMBL" id="CP012154">
    <property type="protein sequence ID" value="AKS42719.1"/>
    <property type="molecule type" value="Genomic_DNA"/>
</dbReference>
<dbReference type="InterPro" id="IPR020084">
    <property type="entry name" value="NUDIX_hydrolase_CS"/>
</dbReference>
<dbReference type="PROSITE" id="PS51462">
    <property type="entry name" value="NUDIX"/>
    <property type="match status" value="1"/>
</dbReference>
<dbReference type="GO" id="GO:0006260">
    <property type="term" value="P:DNA replication"/>
    <property type="evidence" value="ECO:0007669"/>
    <property type="project" value="UniProtKB-KW"/>
</dbReference>
<evidence type="ECO:0000256" key="3">
    <source>
        <dbReference type="ARBA" id="ARBA00022457"/>
    </source>
</evidence>
<feature type="binding site" evidence="18">
    <location>
        <position position="46"/>
    </location>
    <ligand>
        <name>Mg(2+)</name>
        <dbReference type="ChEBI" id="CHEBI:18420"/>
    </ligand>
</feature>
<evidence type="ECO:0000313" key="19">
    <source>
        <dbReference type="EMBL" id="AKS42719.1"/>
    </source>
</evidence>
<reference evidence="19 20" key="1">
    <citation type="submission" date="2015-07" db="EMBL/GenBank/DDBJ databases">
        <authorList>
            <person name="Noorani M."/>
        </authorList>
    </citation>
    <scope>NUCLEOTIDE SEQUENCE [LARGE SCALE GENOMIC DNA]</scope>
    <source>
        <strain evidence="19 20">KCTC 42284</strain>
    </source>
</reference>
<dbReference type="SUPFAM" id="SSF55811">
    <property type="entry name" value="Nudix"/>
    <property type="match status" value="1"/>
</dbReference>
<dbReference type="InterPro" id="IPR022998">
    <property type="entry name" value="ThiamineP_synth_TenI"/>
</dbReference>
<comment type="catalytic activity">
    <reaction evidence="11">
        <text>8-oxo-GTP + H2O = 8-oxo-GMP + diphosphate + H(+)</text>
        <dbReference type="Rhea" id="RHEA:67616"/>
        <dbReference type="ChEBI" id="CHEBI:15377"/>
        <dbReference type="ChEBI" id="CHEBI:15378"/>
        <dbReference type="ChEBI" id="CHEBI:33019"/>
        <dbReference type="ChEBI" id="CHEBI:143553"/>
        <dbReference type="ChEBI" id="CHEBI:145694"/>
    </reaction>
</comment>
<keyword evidence="4" id="KW-0235">DNA replication</keyword>
<evidence type="ECO:0000256" key="11">
    <source>
        <dbReference type="ARBA" id="ARBA00036904"/>
    </source>
</evidence>
<evidence type="ECO:0000256" key="16">
    <source>
        <dbReference type="ARBA" id="ARBA00042798"/>
    </source>
</evidence>
<dbReference type="GO" id="GO:0009228">
    <property type="term" value="P:thiamine biosynthetic process"/>
    <property type="evidence" value="ECO:0007669"/>
    <property type="project" value="UniProtKB-KW"/>
</dbReference>
<organism evidence="19 20">
    <name type="scientific">Wenzhouxiangella marina</name>
    <dbReference type="NCBI Taxonomy" id="1579979"/>
    <lineage>
        <taxon>Bacteria</taxon>
        <taxon>Pseudomonadati</taxon>
        <taxon>Pseudomonadota</taxon>
        <taxon>Gammaproteobacteria</taxon>
        <taxon>Chromatiales</taxon>
        <taxon>Wenzhouxiangellaceae</taxon>
        <taxon>Wenzhouxiangella</taxon>
    </lineage>
</organism>
<dbReference type="CDD" id="cd03425">
    <property type="entry name" value="NUDIX_MutT_NudA_like"/>
    <property type="match status" value="1"/>
</dbReference>
<dbReference type="GO" id="GO:0008413">
    <property type="term" value="F:8-oxo-7,8-dihydroguanosine triphosphate pyrophosphatase activity"/>
    <property type="evidence" value="ECO:0007669"/>
    <property type="project" value="InterPro"/>
</dbReference>
<evidence type="ECO:0000256" key="10">
    <source>
        <dbReference type="ARBA" id="ARBA00035861"/>
    </source>
</evidence>
<evidence type="ECO:0000256" key="9">
    <source>
        <dbReference type="ARBA" id="ARBA00023204"/>
    </source>
</evidence>
<evidence type="ECO:0000256" key="15">
    <source>
        <dbReference type="ARBA" id="ARBA00041979"/>
    </source>
</evidence>
<feature type="binding site" evidence="17">
    <location>
        <position position="32"/>
    </location>
    <ligand>
        <name>8-oxo-dGTP</name>
        <dbReference type="ChEBI" id="CHEBI:77896"/>
    </ligand>
</feature>
<evidence type="ECO:0000256" key="7">
    <source>
        <dbReference type="ARBA" id="ARBA00022801"/>
    </source>
</evidence>
<dbReference type="GO" id="GO:0035539">
    <property type="term" value="F:8-oxo-7,8-dihydrodeoxyguanosine triphosphate pyrophosphatase activity"/>
    <property type="evidence" value="ECO:0007669"/>
    <property type="project" value="UniProtKB-EC"/>
</dbReference>
<dbReference type="InterPro" id="IPR000086">
    <property type="entry name" value="NUDIX_hydrolase_dom"/>
</dbReference>
<dbReference type="GO" id="GO:0006281">
    <property type="term" value="P:DNA repair"/>
    <property type="evidence" value="ECO:0007669"/>
    <property type="project" value="UniProtKB-KW"/>
</dbReference>
<accession>A0A0K0XYF8</accession>
<keyword evidence="6" id="KW-0227">DNA damage</keyword>
<dbReference type="NCBIfam" id="NF006530">
    <property type="entry name" value="PRK08999.1"/>
    <property type="match status" value="1"/>
</dbReference>
<evidence type="ECO:0000256" key="12">
    <source>
        <dbReference type="ARBA" id="ARBA00038905"/>
    </source>
</evidence>
<dbReference type="Proteomes" id="UP000066624">
    <property type="component" value="Chromosome"/>
</dbReference>
<dbReference type="InterPro" id="IPR020476">
    <property type="entry name" value="Nudix_hydrolase"/>
</dbReference>
<dbReference type="Pfam" id="PF14815">
    <property type="entry name" value="NUDIX_4"/>
    <property type="match status" value="1"/>
</dbReference>
<proteinExistence type="inferred from homology"/>
<dbReference type="InterPro" id="IPR003561">
    <property type="entry name" value="Mutator_MutT"/>
</dbReference>
<evidence type="ECO:0000256" key="1">
    <source>
        <dbReference type="ARBA" id="ARBA00001946"/>
    </source>
</evidence>
<comment type="similarity">
    <text evidence="2">Belongs to the Nudix hydrolase family.</text>
</comment>
<dbReference type="AlphaFoldDB" id="A0A0K0XYF8"/>
<dbReference type="Gene3D" id="3.20.20.70">
    <property type="entry name" value="Aldolase class I"/>
    <property type="match status" value="1"/>
</dbReference>
<feature type="binding site" evidence="17">
    <location>
        <begin position="43"/>
        <end position="46"/>
    </location>
    <ligand>
        <name>8-oxo-dGTP</name>
        <dbReference type="ChEBI" id="CHEBI:77896"/>
    </ligand>
</feature>
<comment type="cofactor">
    <cofactor evidence="1 18">
        <name>Mg(2+)</name>
        <dbReference type="ChEBI" id="CHEBI:18420"/>
    </cofactor>
</comment>
<dbReference type="OrthoDB" id="9810648at2"/>